<evidence type="ECO:0000313" key="2">
    <source>
        <dbReference type="Proteomes" id="UP000199657"/>
    </source>
</evidence>
<protein>
    <submittedName>
        <fullName evidence="1">Glycosyltransferase involved in cell wall bisynthesis</fullName>
    </submittedName>
</protein>
<proteinExistence type="predicted"/>
<keyword evidence="1" id="KW-0808">Transferase</keyword>
<dbReference type="PANTHER" id="PTHR12526">
    <property type="entry name" value="GLYCOSYLTRANSFERASE"/>
    <property type="match status" value="1"/>
</dbReference>
<evidence type="ECO:0000313" key="1">
    <source>
        <dbReference type="EMBL" id="SEO80371.1"/>
    </source>
</evidence>
<gene>
    <name evidence="1" type="ORF">SAMN04488052_103104</name>
</gene>
<dbReference type="Proteomes" id="UP000199657">
    <property type="component" value="Unassembled WGS sequence"/>
</dbReference>
<organism evidence="1 2">
    <name type="scientific">Aquisalimonas asiatica</name>
    <dbReference type="NCBI Taxonomy" id="406100"/>
    <lineage>
        <taxon>Bacteria</taxon>
        <taxon>Pseudomonadati</taxon>
        <taxon>Pseudomonadota</taxon>
        <taxon>Gammaproteobacteria</taxon>
        <taxon>Chromatiales</taxon>
        <taxon>Ectothiorhodospiraceae</taxon>
        <taxon>Aquisalimonas</taxon>
    </lineage>
</organism>
<dbReference type="SUPFAM" id="SSF53756">
    <property type="entry name" value="UDP-Glycosyltransferase/glycogen phosphorylase"/>
    <property type="match status" value="1"/>
</dbReference>
<dbReference type="Gene3D" id="3.40.50.2000">
    <property type="entry name" value="Glycogen Phosphorylase B"/>
    <property type="match status" value="1"/>
</dbReference>
<dbReference type="CDD" id="cd03801">
    <property type="entry name" value="GT4_PimA-like"/>
    <property type="match status" value="1"/>
</dbReference>
<keyword evidence="2" id="KW-1185">Reference proteome</keyword>
<reference evidence="1 2" key="1">
    <citation type="submission" date="2016-10" db="EMBL/GenBank/DDBJ databases">
        <authorList>
            <person name="de Groot N.N."/>
        </authorList>
    </citation>
    <scope>NUCLEOTIDE SEQUENCE [LARGE SCALE GENOMIC DNA]</scope>
    <source>
        <strain evidence="1 2">CGMCC 1.6291</strain>
    </source>
</reference>
<dbReference type="GO" id="GO:0016740">
    <property type="term" value="F:transferase activity"/>
    <property type="evidence" value="ECO:0007669"/>
    <property type="project" value="UniProtKB-KW"/>
</dbReference>
<accession>A0A1H8SP03</accession>
<dbReference type="EMBL" id="FOEG01000003">
    <property type="protein sequence ID" value="SEO80371.1"/>
    <property type="molecule type" value="Genomic_DNA"/>
</dbReference>
<name>A0A1H8SP03_9GAMM</name>
<dbReference type="Pfam" id="PF13692">
    <property type="entry name" value="Glyco_trans_1_4"/>
    <property type="match status" value="1"/>
</dbReference>
<dbReference type="AlphaFoldDB" id="A0A1H8SP03"/>
<dbReference type="OrthoDB" id="9775208at2"/>
<dbReference type="STRING" id="406100.SAMN04488052_103104"/>
<dbReference type="RefSeq" id="WP_091642221.1">
    <property type="nucleotide sequence ID" value="NZ_FOEG01000003.1"/>
</dbReference>
<sequence length="402" mass="44577">MPKVLFVHDHVFLLGTEGNVYSSGCFPRSVWSRYLAAFPSLTVLGRVGTDALTPDDQERFPLSSAEGVTFVFSESASKFTSLLYLNNAARVTVREQVARHDAVIARLSSELGLLAVREAILQGKPWAVELVDCPWDSYWNYGGVKAKVYAPLMAARVRRVMKRSTHALYVTKEFLQRRYPCGPGATAVSCSNVEIPQLDTRVLRAREGDAGGARERLVLGQIASLKGRFKGIQTVMEALSTLRMEFPTVEYHILGGGEREPWVEEARRWGVEDLCYFDGVLPSGDAVYQWLDSVDVYVHPSFKEGLPRALIEAMSRGCPAVASNVAGTPELLPESSMVRPGDADGLAQKIRNLACDRQRRVAEGRRNFFTAGEYTSDKLSRKRTKFWEDFRSVVVSSVAQGG</sequence>